<sequence>MGGDGNNSSTSKKIALQWNNQPLVPGSGQCRLRFTGEAGISSVLARALAGWHYLRFDISEEASSGCDGSRYLATPTLGLFHGSVGGSGDIYLSEHRIRAVVDAALRAGRDVESALEEAMGTPWEEELLPFRLGQEGMRAMHQIH</sequence>
<evidence type="ECO:0000313" key="2">
    <source>
        <dbReference type="Proteomes" id="UP000740727"/>
    </source>
</evidence>
<dbReference type="EMBL" id="RFXN01000021">
    <property type="protein sequence ID" value="NBR93729.1"/>
    <property type="molecule type" value="Genomic_DNA"/>
</dbReference>
<organism evidence="1 2">
    <name type="scientific">Candidatus Fonsibacter lacus</name>
    <dbReference type="NCBI Taxonomy" id="2576439"/>
    <lineage>
        <taxon>Bacteria</taxon>
        <taxon>Pseudomonadati</taxon>
        <taxon>Pseudomonadota</taxon>
        <taxon>Alphaproteobacteria</taxon>
        <taxon>Candidatus Pelagibacterales</taxon>
        <taxon>Candidatus Pelagibacterales incertae sedis</taxon>
        <taxon>Candidatus Fonsibacter</taxon>
    </lineage>
</organism>
<protein>
    <submittedName>
        <fullName evidence="1">DUF3145 family protein</fullName>
    </submittedName>
</protein>
<dbReference type="InterPro" id="IPR021491">
    <property type="entry name" value="DUF3145"/>
</dbReference>
<proteinExistence type="predicted"/>
<name>A0A965LKU2_9PROT</name>
<accession>A0A965LKU2</accession>
<gene>
    <name evidence="1" type="ORF">EBT44_02620</name>
</gene>
<dbReference type="AlphaFoldDB" id="A0A965LKU2"/>
<dbReference type="Proteomes" id="UP000740727">
    <property type="component" value="Unassembled WGS sequence"/>
</dbReference>
<reference evidence="1" key="1">
    <citation type="submission" date="2018-10" db="EMBL/GenBank/DDBJ databases">
        <title>Iterative Subtractive Binning of Freshwater Chronoseries Metagenomes Recovers Nearly Complete Genomes from over Four Hundred Novel Species.</title>
        <authorList>
            <person name="Rodriguez-R L.M."/>
            <person name="Tsementzi D."/>
            <person name="Luo C."/>
            <person name="Konstantinidis K.T."/>
        </authorList>
    </citation>
    <scope>NUCLEOTIDE SEQUENCE</scope>
    <source>
        <strain evidence="1">WB5_2A_028</strain>
    </source>
</reference>
<dbReference type="Pfam" id="PF11343">
    <property type="entry name" value="DUF3145"/>
    <property type="match status" value="1"/>
</dbReference>
<comment type="caution">
    <text evidence="1">The sequence shown here is derived from an EMBL/GenBank/DDBJ whole genome shotgun (WGS) entry which is preliminary data.</text>
</comment>
<evidence type="ECO:0000313" key="1">
    <source>
        <dbReference type="EMBL" id="NBR93729.1"/>
    </source>
</evidence>